<dbReference type="EMBL" id="CARXXK010000002">
    <property type="protein sequence ID" value="CAI6353030.1"/>
    <property type="molecule type" value="Genomic_DNA"/>
</dbReference>
<protein>
    <submittedName>
        <fullName evidence="1">Uncharacterized protein</fullName>
    </submittedName>
</protein>
<gene>
    <name evidence="1" type="ORF">MEUPH1_LOCUS9203</name>
</gene>
<comment type="caution">
    <text evidence="1">The sequence shown here is derived from an EMBL/GenBank/DDBJ whole genome shotgun (WGS) entry which is preliminary data.</text>
</comment>
<keyword evidence="2" id="KW-1185">Reference proteome</keyword>
<proteinExistence type="predicted"/>
<accession>A0AAV0WAY0</accession>
<dbReference type="Proteomes" id="UP001160148">
    <property type="component" value="Unassembled WGS sequence"/>
</dbReference>
<reference evidence="1 2" key="1">
    <citation type="submission" date="2023-01" db="EMBL/GenBank/DDBJ databases">
        <authorList>
            <person name="Whitehead M."/>
        </authorList>
    </citation>
    <scope>NUCLEOTIDE SEQUENCE [LARGE SCALE GENOMIC DNA]</scope>
</reference>
<name>A0AAV0WAY0_9HEMI</name>
<evidence type="ECO:0000313" key="1">
    <source>
        <dbReference type="EMBL" id="CAI6353030.1"/>
    </source>
</evidence>
<dbReference type="AlphaFoldDB" id="A0AAV0WAY0"/>
<organism evidence="1 2">
    <name type="scientific">Macrosiphum euphorbiae</name>
    <name type="common">potato aphid</name>
    <dbReference type="NCBI Taxonomy" id="13131"/>
    <lineage>
        <taxon>Eukaryota</taxon>
        <taxon>Metazoa</taxon>
        <taxon>Ecdysozoa</taxon>
        <taxon>Arthropoda</taxon>
        <taxon>Hexapoda</taxon>
        <taxon>Insecta</taxon>
        <taxon>Pterygota</taxon>
        <taxon>Neoptera</taxon>
        <taxon>Paraneoptera</taxon>
        <taxon>Hemiptera</taxon>
        <taxon>Sternorrhyncha</taxon>
        <taxon>Aphidomorpha</taxon>
        <taxon>Aphidoidea</taxon>
        <taxon>Aphididae</taxon>
        <taxon>Macrosiphini</taxon>
        <taxon>Macrosiphum</taxon>
    </lineage>
</organism>
<sequence length="135" mass="15761">MKVCLPFYTRDGWHFCTQNYNVPTTREACEFLCAQDCEIIYSGARGVCMHHSICQITYYDSKYYYAPSSCSGNKQLNCCPLITDKRVNQYSDPKKDPDGILITRRLVNNRPSDSQPVYYSYNLPFVHYFDGKLYK</sequence>
<evidence type="ECO:0000313" key="2">
    <source>
        <dbReference type="Proteomes" id="UP001160148"/>
    </source>
</evidence>